<name>A0A8C6R4Q7_NANGA</name>
<organism evidence="8 9">
    <name type="scientific">Nannospalax galili</name>
    <name type="common">Northern Israeli blind subterranean mole rat</name>
    <name type="synonym">Spalax galili</name>
    <dbReference type="NCBI Taxonomy" id="1026970"/>
    <lineage>
        <taxon>Eukaryota</taxon>
        <taxon>Metazoa</taxon>
        <taxon>Chordata</taxon>
        <taxon>Craniata</taxon>
        <taxon>Vertebrata</taxon>
        <taxon>Euteleostomi</taxon>
        <taxon>Mammalia</taxon>
        <taxon>Eutheria</taxon>
        <taxon>Euarchontoglires</taxon>
        <taxon>Glires</taxon>
        <taxon>Rodentia</taxon>
        <taxon>Myomorpha</taxon>
        <taxon>Muroidea</taxon>
        <taxon>Spalacidae</taxon>
        <taxon>Spalacinae</taxon>
        <taxon>Nannospalax</taxon>
    </lineage>
</organism>
<evidence type="ECO:0000256" key="7">
    <source>
        <dbReference type="SAM" id="SignalP"/>
    </source>
</evidence>
<proteinExistence type="predicted"/>
<evidence type="ECO:0000256" key="2">
    <source>
        <dbReference type="ARBA" id="ARBA00022692"/>
    </source>
</evidence>
<keyword evidence="5" id="KW-0393">Immunoglobulin domain</keyword>
<dbReference type="OMA" id="MKMLKWW"/>
<dbReference type="GeneTree" id="ENSGT01150000286907"/>
<dbReference type="InterPro" id="IPR036179">
    <property type="entry name" value="Ig-like_dom_sf"/>
</dbReference>
<dbReference type="Gene3D" id="2.60.40.10">
    <property type="entry name" value="Immunoglobulins"/>
    <property type="match status" value="1"/>
</dbReference>
<evidence type="ECO:0000256" key="6">
    <source>
        <dbReference type="SAM" id="Phobius"/>
    </source>
</evidence>
<reference evidence="8" key="2">
    <citation type="submission" date="2025-09" db="UniProtKB">
        <authorList>
            <consortium name="Ensembl"/>
        </authorList>
    </citation>
    <scope>IDENTIFICATION</scope>
</reference>
<keyword evidence="4 6" id="KW-0472">Membrane</keyword>
<dbReference type="GO" id="GO:0005886">
    <property type="term" value="C:plasma membrane"/>
    <property type="evidence" value="ECO:0007669"/>
    <property type="project" value="TreeGrafter"/>
</dbReference>
<evidence type="ECO:0000256" key="1">
    <source>
        <dbReference type="ARBA" id="ARBA00004167"/>
    </source>
</evidence>
<feature type="chain" id="PRO_5034020642" evidence="7">
    <location>
        <begin position="23"/>
        <end position="360"/>
    </location>
</feature>
<evidence type="ECO:0000256" key="3">
    <source>
        <dbReference type="ARBA" id="ARBA00022989"/>
    </source>
</evidence>
<evidence type="ECO:0000256" key="4">
    <source>
        <dbReference type="ARBA" id="ARBA00023136"/>
    </source>
</evidence>
<dbReference type="Proteomes" id="UP000694381">
    <property type="component" value="Unassembled WGS sequence"/>
</dbReference>
<keyword evidence="9" id="KW-1185">Reference proteome</keyword>
<comment type="subcellular location">
    <subcellularLocation>
        <location evidence="1">Membrane</location>
        <topology evidence="1">Single-pass membrane protein</topology>
    </subcellularLocation>
</comment>
<keyword evidence="3 6" id="KW-1133">Transmembrane helix</keyword>
<sequence length="360" mass="39666">MAWWLRALAVLLLSHVLMEVKNISVEDDLCRTIPCVLEFSKASSSIPASVDYGLSANLNISAAGNAGDRVLTIGSPEEQDCVLLAHKTLRRDNRTDSFYKALGEREDLTQHSEHRTAGSLGAGDTVTLTCTVQGSCKDDEAFLSRTGPITSSNTIASRHSPQEVLVTAKPEDQGATLPCRLNFSLLNLSRSSTVKMQLFSPTKLLNFSCLLRKNPRCSTSFHGIPTPSVEWWVDDAPVSANSTDIILQVTSTMLAPWANSTILLMWEPEIIRRLRCEGRNQYRVHAFRVLLIPSKNSVSRVFLKGLIQGTVCGAIASSLLFFFLIILMLNWWEETQARKNAETLTLKKPASGGTKSTQEV</sequence>
<dbReference type="GO" id="GO:0007155">
    <property type="term" value="P:cell adhesion"/>
    <property type="evidence" value="ECO:0007669"/>
    <property type="project" value="TreeGrafter"/>
</dbReference>
<dbReference type="GO" id="GO:0033691">
    <property type="term" value="F:sialic acid binding"/>
    <property type="evidence" value="ECO:0007669"/>
    <property type="project" value="TreeGrafter"/>
</dbReference>
<dbReference type="Ensembl" id="ENSNGAT00000017975.1">
    <property type="protein sequence ID" value="ENSNGAP00000012415.1"/>
    <property type="gene ID" value="ENSNGAG00000014272.1"/>
</dbReference>
<dbReference type="AlphaFoldDB" id="A0A8C6R4Q7"/>
<keyword evidence="2 6" id="KW-0812">Transmembrane</keyword>
<accession>A0A8C6R4Q7</accession>
<evidence type="ECO:0000313" key="8">
    <source>
        <dbReference type="Ensembl" id="ENSNGAP00000012415.1"/>
    </source>
</evidence>
<keyword evidence="7" id="KW-0732">Signal</keyword>
<feature type="transmembrane region" description="Helical" evidence="6">
    <location>
        <begin position="306"/>
        <end position="329"/>
    </location>
</feature>
<dbReference type="InterPro" id="IPR013783">
    <property type="entry name" value="Ig-like_fold"/>
</dbReference>
<dbReference type="InterPro" id="IPR051036">
    <property type="entry name" value="SIGLEC"/>
</dbReference>
<dbReference type="SUPFAM" id="SSF48726">
    <property type="entry name" value="Immunoglobulin"/>
    <property type="match status" value="1"/>
</dbReference>
<dbReference type="PANTHER" id="PTHR12035:SF113">
    <property type="entry name" value="RIKEN CDNA 4931406B18 GENE"/>
    <property type="match status" value="1"/>
</dbReference>
<reference evidence="8" key="1">
    <citation type="submission" date="2025-08" db="UniProtKB">
        <authorList>
            <consortium name="Ensembl"/>
        </authorList>
    </citation>
    <scope>IDENTIFICATION</scope>
</reference>
<feature type="signal peptide" evidence="7">
    <location>
        <begin position="1"/>
        <end position="22"/>
    </location>
</feature>
<evidence type="ECO:0000313" key="9">
    <source>
        <dbReference type="Proteomes" id="UP000694381"/>
    </source>
</evidence>
<evidence type="ECO:0000256" key="5">
    <source>
        <dbReference type="ARBA" id="ARBA00023319"/>
    </source>
</evidence>
<protein>
    <submittedName>
        <fullName evidence="8">Siglec family like 2</fullName>
    </submittedName>
</protein>
<dbReference type="PANTHER" id="PTHR12035">
    <property type="entry name" value="SIALIC ACID BINDING IMMUNOGLOBULIN-LIKE LECTIN"/>
    <property type="match status" value="1"/>
</dbReference>